<dbReference type="Proteomes" id="UP000287651">
    <property type="component" value="Unassembled WGS sequence"/>
</dbReference>
<gene>
    <name evidence="2" type="ORF">B296_00006851</name>
</gene>
<sequence>MYRAVPSVLTHCTKQAYLWGQNNPLAVQQDGVVQGDGGLRNIQREECKEESCSNMTDIQEGYVLVIQRENHVQRTAHIEEEYLKTISLQSSTDRAKNRIDASPATRWPRPCMGVAICLSIDQGKLLREHRSVKQAVERGEEATMSSEGLSYPKANRRSERRWTRRSATMPQKRIYQSRRKGHRCKATDSRAMGLVAPWYRRGRTSMESSIRCSHGGRVLVVKGAEEVENAKANSKYQDKAEEQRPENFITPMSTGFSSR</sequence>
<evidence type="ECO:0000313" key="2">
    <source>
        <dbReference type="EMBL" id="RRT85257.1"/>
    </source>
</evidence>
<evidence type="ECO:0000256" key="1">
    <source>
        <dbReference type="SAM" id="MobiDB-lite"/>
    </source>
</evidence>
<evidence type="ECO:0000313" key="3">
    <source>
        <dbReference type="Proteomes" id="UP000287651"/>
    </source>
</evidence>
<dbReference type="AlphaFoldDB" id="A0A427B9V1"/>
<dbReference type="EMBL" id="AMZH03000147">
    <property type="protein sequence ID" value="RRT85257.1"/>
    <property type="molecule type" value="Genomic_DNA"/>
</dbReference>
<proteinExistence type="predicted"/>
<reference evidence="2 3" key="1">
    <citation type="journal article" date="2014" name="Agronomy (Basel)">
        <title>A Draft Genome Sequence for Ensete ventricosum, the Drought-Tolerant Tree Against Hunger.</title>
        <authorList>
            <person name="Harrison J."/>
            <person name="Moore K.A."/>
            <person name="Paszkiewicz K."/>
            <person name="Jones T."/>
            <person name="Grant M."/>
            <person name="Ambacheew D."/>
            <person name="Muzemil S."/>
            <person name="Studholme D.J."/>
        </authorList>
    </citation>
    <scope>NUCLEOTIDE SEQUENCE [LARGE SCALE GENOMIC DNA]</scope>
</reference>
<name>A0A427B9V1_ENSVE</name>
<accession>A0A427B9V1</accession>
<feature type="region of interest" description="Disordered" evidence="1">
    <location>
        <begin position="137"/>
        <end position="172"/>
    </location>
</feature>
<feature type="compositionally biased region" description="Basic and acidic residues" evidence="1">
    <location>
        <begin position="236"/>
        <end position="245"/>
    </location>
</feature>
<protein>
    <submittedName>
        <fullName evidence="2">Uncharacterized protein</fullName>
    </submittedName>
</protein>
<organism evidence="2 3">
    <name type="scientific">Ensete ventricosum</name>
    <name type="common">Abyssinian banana</name>
    <name type="synonym">Musa ensete</name>
    <dbReference type="NCBI Taxonomy" id="4639"/>
    <lineage>
        <taxon>Eukaryota</taxon>
        <taxon>Viridiplantae</taxon>
        <taxon>Streptophyta</taxon>
        <taxon>Embryophyta</taxon>
        <taxon>Tracheophyta</taxon>
        <taxon>Spermatophyta</taxon>
        <taxon>Magnoliopsida</taxon>
        <taxon>Liliopsida</taxon>
        <taxon>Zingiberales</taxon>
        <taxon>Musaceae</taxon>
        <taxon>Ensete</taxon>
    </lineage>
</organism>
<feature type="compositionally biased region" description="Polar residues" evidence="1">
    <location>
        <begin position="250"/>
        <end position="259"/>
    </location>
</feature>
<comment type="caution">
    <text evidence="2">The sequence shown here is derived from an EMBL/GenBank/DDBJ whole genome shotgun (WGS) entry which is preliminary data.</text>
</comment>
<feature type="region of interest" description="Disordered" evidence="1">
    <location>
        <begin position="229"/>
        <end position="259"/>
    </location>
</feature>